<accession>A0AAN4ZP84</accession>
<organism evidence="1 2">
    <name type="scientific">Pristionchus mayeri</name>
    <dbReference type="NCBI Taxonomy" id="1317129"/>
    <lineage>
        <taxon>Eukaryota</taxon>
        <taxon>Metazoa</taxon>
        <taxon>Ecdysozoa</taxon>
        <taxon>Nematoda</taxon>
        <taxon>Chromadorea</taxon>
        <taxon>Rhabditida</taxon>
        <taxon>Rhabditina</taxon>
        <taxon>Diplogasteromorpha</taxon>
        <taxon>Diplogasteroidea</taxon>
        <taxon>Neodiplogasteridae</taxon>
        <taxon>Pristionchus</taxon>
    </lineage>
</organism>
<keyword evidence="2" id="KW-1185">Reference proteome</keyword>
<proteinExistence type="predicted"/>
<dbReference type="AlphaFoldDB" id="A0AAN4ZP84"/>
<dbReference type="EMBL" id="BTRK01000003">
    <property type="protein sequence ID" value="GMR43509.1"/>
    <property type="molecule type" value="Genomic_DNA"/>
</dbReference>
<feature type="non-terminal residue" evidence="1">
    <location>
        <position position="1"/>
    </location>
</feature>
<dbReference type="Proteomes" id="UP001328107">
    <property type="component" value="Unassembled WGS sequence"/>
</dbReference>
<sequence length="107" mass="11537">VAQHGHLVDVQVGRVFRVLQNNSGHVEVHHECRSQLRHRGVRERLRDSMGLAQYGGQQGQRGKGSPPGGCAHLLQLLQHVEDRSVAAQSVVVVRAAAAAAVRGLRAS</sequence>
<name>A0AAN4ZP84_9BILA</name>
<protein>
    <submittedName>
        <fullName evidence="1">Uncharacterized protein</fullName>
    </submittedName>
</protein>
<gene>
    <name evidence="1" type="ORF">PMAYCL1PPCAC_13704</name>
</gene>
<evidence type="ECO:0000313" key="2">
    <source>
        <dbReference type="Proteomes" id="UP001328107"/>
    </source>
</evidence>
<comment type="caution">
    <text evidence="1">The sequence shown here is derived from an EMBL/GenBank/DDBJ whole genome shotgun (WGS) entry which is preliminary data.</text>
</comment>
<evidence type="ECO:0000313" key="1">
    <source>
        <dbReference type="EMBL" id="GMR43509.1"/>
    </source>
</evidence>
<reference evidence="2" key="1">
    <citation type="submission" date="2022-10" db="EMBL/GenBank/DDBJ databases">
        <title>Genome assembly of Pristionchus species.</title>
        <authorList>
            <person name="Yoshida K."/>
            <person name="Sommer R.J."/>
        </authorList>
    </citation>
    <scope>NUCLEOTIDE SEQUENCE [LARGE SCALE GENOMIC DNA]</scope>
    <source>
        <strain evidence="2">RS5460</strain>
    </source>
</reference>